<comment type="caution">
    <text evidence="2">The sequence shown here is derived from an EMBL/GenBank/DDBJ whole genome shotgun (WGS) entry which is preliminary data.</text>
</comment>
<organism evidence="2 3">
    <name type="scientific">Luoshenia tenuis</name>
    <dbReference type="NCBI Taxonomy" id="2763654"/>
    <lineage>
        <taxon>Bacteria</taxon>
        <taxon>Bacillati</taxon>
        <taxon>Bacillota</taxon>
        <taxon>Clostridia</taxon>
        <taxon>Christensenellales</taxon>
        <taxon>Christensenellaceae</taxon>
        <taxon>Luoshenia</taxon>
    </lineage>
</organism>
<dbReference type="AlphaFoldDB" id="A0A926CYX8"/>
<feature type="transmembrane region" description="Helical" evidence="1">
    <location>
        <begin position="89"/>
        <end position="108"/>
    </location>
</feature>
<feature type="transmembrane region" description="Helical" evidence="1">
    <location>
        <begin position="6"/>
        <end position="25"/>
    </location>
</feature>
<evidence type="ECO:0000313" key="3">
    <source>
        <dbReference type="Proteomes" id="UP000654279"/>
    </source>
</evidence>
<keyword evidence="1" id="KW-0472">Membrane</keyword>
<sequence>MAVFFSILTYLFLAGFAVMATVYMIHTAKERNQKTMVELLICGGLILAAAATGALAGKAAVGYALLMILALLLFAVVFVMHEQVESPRFLAGFFSALVANVIFSMAFAQASGMHWLDILFFIGILALFILVPRMAGLRIETLKVPAVLAAISATLMLTKAFSLLYVFRLPAACGWWSVAGTLLLLGGQAVVALPQFSSRFSRHRIPALILSFAGQIALVLGLMNASF</sequence>
<accession>A0A926CYX8</accession>
<dbReference type="RefSeq" id="WP_249284316.1">
    <property type="nucleotide sequence ID" value="NZ_JACRSO010000001.1"/>
</dbReference>
<feature type="transmembrane region" description="Helical" evidence="1">
    <location>
        <begin position="144"/>
        <end position="168"/>
    </location>
</feature>
<keyword evidence="3" id="KW-1185">Reference proteome</keyword>
<evidence type="ECO:0000256" key="1">
    <source>
        <dbReference type="SAM" id="Phobius"/>
    </source>
</evidence>
<name>A0A926CYX8_9FIRM</name>
<dbReference type="EMBL" id="JACRSO010000001">
    <property type="protein sequence ID" value="MBC8528282.1"/>
    <property type="molecule type" value="Genomic_DNA"/>
</dbReference>
<proteinExistence type="predicted"/>
<feature type="transmembrane region" description="Helical" evidence="1">
    <location>
        <begin position="205"/>
        <end position="225"/>
    </location>
</feature>
<reference evidence="2" key="1">
    <citation type="submission" date="2020-08" db="EMBL/GenBank/DDBJ databases">
        <title>Genome public.</title>
        <authorList>
            <person name="Liu C."/>
            <person name="Sun Q."/>
        </authorList>
    </citation>
    <scope>NUCLEOTIDE SEQUENCE</scope>
    <source>
        <strain evidence="2">NSJ-44</strain>
    </source>
</reference>
<gene>
    <name evidence="2" type="ORF">H8699_02360</name>
</gene>
<dbReference type="Proteomes" id="UP000654279">
    <property type="component" value="Unassembled WGS sequence"/>
</dbReference>
<keyword evidence="1" id="KW-0812">Transmembrane</keyword>
<feature type="transmembrane region" description="Helical" evidence="1">
    <location>
        <begin position="37"/>
        <end position="55"/>
    </location>
</feature>
<protein>
    <submittedName>
        <fullName evidence="2">Uncharacterized protein</fullName>
    </submittedName>
</protein>
<feature type="transmembrane region" description="Helical" evidence="1">
    <location>
        <begin position="61"/>
        <end position="80"/>
    </location>
</feature>
<evidence type="ECO:0000313" key="2">
    <source>
        <dbReference type="EMBL" id="MBC8528282.1"/>
    </source>
</evidence>
<feature type="transmembrane region" description="Helical" evidence="1">
    <location>
        <begin position="174"/>
        <end position="193"/>
    </location>
</feature>
<feature type="transmembrane region" description="Helical" evidence="1">
    <location>
        <begin position="114"/>
        <end position="132"/>
    </location>
</feature>
<keyword evidence="1" id="KW-1133">Transmembrane helix</keyword>